<organism evidence="1 2">
    <name type="scientific">Nonomuraea rubra</name>
    <dbReference type="NCBI Taxonomy" id="46180"/>
    <lineage>
        <taxon>Bacteria</taxon>
        <taxon>Bacillati</taxon>
        <taxon>Actinomycetota</taxon>
        <taxon>Actinomycetes</taxon>
        <taxon>Streptosporangiales</taxon>
        <taxon>Streptosporangiaceae</taxon>
        <taxon>Nonomuraea</taxon>
    </lineage>
</organism>
<gene>
    <name evidence="1" type="ORF">HD593_010917</name>
</gene>
<keyword evidence="2" id="KW-1185">Reference proteome</keyword>
<dbReference type="Proteomes" id="UP000565579">
    <property type="component" value="Unassembled WGS sequence"/>
</dbReference>
<name>A0A7X0P6D5_9ACTN</name>
<proteinExistence type="predicted"/>
<dbReference type="RefSeq" id="WP_185110607.1">
    <property type="nucleotide sequence ID" value="NZ_BAAAXY010000150.1"/>
</dbReference>
<reference evidence="1 2" key="1">
    <citation type="submission" date="2020-08" db="EMBL/GenBank/DDBJ databases">
        <title>Sequencing the genomes of 1000 actinobacteria strains.</title>
        <authorList>
            <person name="Klenk H.-P."/>
        </authorList>
    </citation>
    <scope>NUCLEOTIDE SEQUENCE [LARGE SCALE GENOMIC DNA]</scope>
    <source>
        <strain evidence="1 2">DSM 43768</strain>
    </source>
</reference>
<protein>
    <submittedName>
        <fullName evidence="1">Uncharacterized protein</fullName>
    </submittedName>
</protein>
<dbReference type="EMBL" id="JACHMI010000001">
    <property type="protein sequence ID" value="MBB6556122.1"/>
    <property type="molecule type" value="Genomic_DNA"/>
</dbReference>
<evidence type="ECO:0000313" key="1">
    <source>
        <dbReference type="EMBL" id="MBB6556122.1"/>
    </source>
</evidence>
<sequence length="195" mass="21408">MTVDLRVENDHLITDLRGAVHNGESGLAYVPRLLKKVLETEAWRERYDAKSRSIVAFKSFGDFVTTPATEGLGASMDLIERIVGTDDPELLILLRTAKARGRGARTDLLDGESPSSLADDTTGRDVARLAREAPEELAAVQRGEKSVHAAAIAAGIRRRRIPVRLDDASSALRSLQANSSPEFWAEFKRLVKESE</sequence>
<accession>A0A7X0P6D5</accession>
<dbReference type="AlphaFoldDB" id="A0A7X0P6D5"/>
<comment type="caution">
    <text evidence="1">The sequence shown here is derived from an EMBL/GenBank/DDBJ whole genome shotgun (WGS) entry which is preliminary data.</text>
</comment>
<evidence type="ECO:0000313" key="2">
    <source>
        <dbReference type="Proteomes" id="UP000565579"/>
    </source>
</evidence>